<dbReference type="InterPro" id="IPR036249">
    <property type="entry name" value="Thioredoxin-like_sf"/>
</dbReference>
<accession>A0A4R3LRG2</accession>
<dbReference type="PANTHER" id="PTHR11592">
    <property type="entry name" value="GLUTATHIONE PEROXIDASE"/>
    <property type="match status" value="1"/>
</dbReference>
<keyword evidence="8" id="KW-1185">Reference proteome</keyword>
<dbReference type="GO" id="GO:0004601">
    <property type="term" value="F:peroxidase activity"/>
    <property type="evidence" value="ECO:0007669"/>
    <property type="project" value="UniProtKB-KW"/>
</dbReference>
<dbReference type="Proteomes" id="UP000294599">
    <property type="component" value="Unassembled WGS sequence"/>
</dbReference>
<evidence type="ECO:0000313" key="7">
    <source>
        <dbReference type="EMBL" id="TCT00727.1"/>
    </source>
</evidence>
<feature type="active site" evidence="4">
    <location>
        <position position="58"/>
    </location>
</feature>
<proteinExistence type="inferred from homology"/>
<comment type="caution">
    <text evidence="7">The sequence shown here is derived from an EMBL/GenBank/DDBJ whole genome shotgun (WGS) entry which is preliminary data.</text>
</comment>
<dbReference type="Pfam" id="PF00255">
    <property type="entry name" value="GSHPx"/>
    <property type="match status" value="1"/>
</dbReference>
<reference evidence="7 8" key="1">
    <citation type="submission" date="2019-03" db="EMBL/GenBank/DDBJ databases">
        <title>Genomic Encyclopedia of Type Strains, Phase IV (KMG-IV): sequencing the most valuable type-strain genomes for metagenomic binning, comparative biology and taxonomic classification.</title>
        <authorList>
            <person name="Goeker M."/>
        </authorList>
    </citation>
    <scope>NUCLEOTIDE SEQUENCE [LARGE SCALE GENOMIC DNA]</scope>
    <source>
        <strain evidence="7 8">DSM 21944</strain>
    </source>
</reference>
<dbReference type="PANTHER" id="PTHR11592:SF40">
    <property type="entry name" value="THIOREDOXIN_GLUTATHIONE PEROXIDASE BTUE"/>
    <property type="match status" value="1"/>
</dbReference>
<comment type="similarity">
    <text evidence="1 5">Belongs to the glutathione peroxidase family.</text>
</comment>
<keyword evidence="3 5" id="KW-0560">Oxidoreductase</keyword>
<organism evidence="7 8">
    <name type="scientific">Pseudofulvimonas gallinarii</name>
    <dbReference type="NCBI Taxonomy" id="634155"/>
    <lineage>
        <taxon>Bacteria</taxon>
        <taxon>Pseudomonadati</taxon>
        <taxon>Pseudomonadota</taxon>
        <taxon>Gammaproteobacteria</taxon>
        <taxon>Lysobacterales</taxon>
        <taxon>Rhodanobacteraceae</taxon>
        <taxon>Pseudofulvimonas</taxon>
    </lineage>
</organism>
<dbReference type="SUPFAM" id="SSF52833">
    <property type="entry name" value="Thioredoxin-like"/>
    <property type="match status" value="1"/>
</dbReference>
<dbReference type="PROSITE" id="PS00460">
    <property type="entry name" value="GLUTATHIONE_PEROXID_1"/>
    <property type="match status" value="1"/>
</dbReference>
<evidence type="ECO:0000313" key="8">
    <source>
        <dbReference type="Proteomes" id="UP000294599"/>
    </source>
</evidence>
<keyword evidence="6" id="KW-0732">Signal</keyword>
<evidence type="ECO:0000256" key="2">
    <source>
        <dbReference type="ARBA" id="ARBA00022559"/>
    </source>
</evidence>
<dbReference type="Gene3D" id="3.40.30.10">
    <property type="entry name" value="Glutaredoxin"/>
    <property type="match status" value="1"/>
</dbReference>
<keyword evidence="2 5" id="KW-0575">Peroxidase</keyword>
<dbReference type="PRINTS" id="PR01011">
    <property type="entry name" value="GLUTPROXDASE"/>
</dbReference>
<dbReference type="AlphaFoldDB" id="A0A4R3LRG2"/>
<sequence>MKTWIAFALAVSATPAAAACQAPLLDVEFRPLAQRDPVNLCERFQGQVLLVVNTASKCGLTPQYEGLEALHGKLSERGFAVIGFPSNDFLGQEPGTEEEIQEFCASTYGVRFPMFQKVTVKADNAVPFYHALAAQADGTYPAWNFHKYLIGRDGEVAASFGSRTPPDDPALVEAIEAELAKAAPESP</sequence>
<dbReference type="PROSITE" id="PS51355">
    <property type="entry name" value="GLUTATHIONE_PEROXID_3"/>
    <property type="match status" value="1"/>
</dbReference>
<protein>
    <recommendedName>
        <fullName evidence="5">Glutathione peroxidase</fullName>
    </recommendedName>
</protein>
<feature type="chain" id="PRO_5030099353" description="Glutathione peroxidase" evidence="6">
    <location>
        <begin position="19"/>
        <end position="187"/>
    </location>
</feature>
<dbReference type="InterPro" id="IPR000889">
    <property type="entry name" value="Glutathione_peroxidase"/>
</dbReference>
<dbReference type="EMBL" id="SMAF01000002">
    <property type="protein sequence ID" value="TCT00727.1"/>
    <property type="molecule type" value="Genomic_DNA"/>
</dbReference>
<dbReference type="PIRSF" id="PIRSF000303">
    <property type="entry name" value="Glutathion_perox"/>
    <property type="match status" value="1"/>
</dbReference>
<evidence type="ECO:0000256" key="1">
    <source>
        <dbReference type="ARBA" id="ARBA00006926"/>
    </source>
</evidence>
<gene>
    <name evidence="7" type="ORF">EDC25_10292</name>
</gene>
<dbReference type="InterPro" id="IPR029759">
    <property type="entry name" value="GPX_AS"/>
</dbReference>
<name>A0A4R3LRG2_9GAMM</name>
<feature type="signal peptide" evidence="6">
    <location>
        <begin position="1"/>
        <end position="18"/>
    </location>
</feature>
<evidence type="ECO:0000256" key="5">
    <source>
        <dbReference type="RuleBase" id="RU000499"/>
    </source>
</evidence>
<dbReference type="GO" id="GO:0034599">
    <property type="term" value="P:cellular response to oxidative stress"/>
    <property type="evidence" value="ECO:0007669"/>
    <property type="project" value="TreeGrafter"/>
</dbReference>
<dbReference type="OrthoDB" id="9785502at2"/>
<dbReference type="PROSITE" id="PS51257">
    <property type="entry name" value="PROKAR_LIPOPROTEIN"/>
    <property type="match status" value="1"/>
</dbReference>
<dbReference type="RefSeq" id="WP_123520846.1">
    <property type="nucleotide sequence ID" value="NZ_JBHLWF010000013.1"/>
</dbReference>
<evidence type="ECO:0000256" key="4">
    <source>
        <dbReference type="PIRSR" id="PIRSR000303-1"/>
    </source>
</evidence>
<evidence type="ECO:0000256" key="3">
    <source>
        <dbReference type="ARBA" id="ARBA00023002"/>
    </source>
</evidence>
<dbReference type="CDD" id="cd00340">
    <property type="entry name" value="GSH_Peroxidase"/>
    <property type="match status" value="1"/>
</dbReference>
<evidence type="ECO:0000256" key="6">
    <source>
        <dbReference type="SAM" id="SignalP"/>
    </source>
</evidence>